<dbReference type="Gene3D" id="3.40.50.1000">
    <property type="entry name" value="HAD superfamily/HAD-like"/>
    <property type="match status" value="1"/>
</dbReference>
<dbReference type="SFLD" id="SFLDS00003">
    <property type="entry name" value="Haloacid_Dehalogenase"/>
    <property type="match status" value="1"/>
</dbReference>
<dbReference type="InterPro" id="IPR023214">
    <property type="entry name" value="HAD_sf"/>
</dbReference>
<dbReference type="NCBIfam" id="TIGR01549">
    <property type="entry name" value="HAD-SF-IA-v1"/>
    <property type="match status" value="1"/>
</dbReference>
<protein>
    <submittedName>
        <fullName evidence="1">HAD family hydrolase</fullName>
    </submittedName>
</protein>
<dbReference type="GO" id="GO:0016787">
    <property type="term" value="F:hydrolase activity"/>
    <property type="evidence" value="ECO:0007669"/>
    <property type="project" value="UniProtKB-KW"/>
</dbReference>
<dbReference type="InterPro" id="IPR044924">
    <property type="entry name" value="HAD-SF_hydro_IA_REG-2-like_cap"/>
</dbReference>
<dbReference type="AlphaFoldDB" id="A0A1Z4JN52"/>
<dbReference type="CDD" id="cd16415">
    <property type="entry name" value="HAD_dREG-2_like"/>
    <property type="match status" value="1"/>
</dbReference>
<reference evidence="1 2" key="1">
    <citation type="submission" date="2017-06" db="EMBL/GenBank/DDBJ databases">
        <title>Genome sequencing of cyanobaciteial culture collection at National Institute for Environmental Studies (NIES).</title>
        <authorList>
            <person name="Hirose Y."/>
            <person name="Shimura Y."/>
            <person name="Fujisawa T."/>
            <person name="Nakamura Y."/>
            <person name="Kawachi M."/>
        </authorList>
    </citation>
    <scope>NUCLEOTIDE SEQUENCE [LARGE SCALE GENOMIC DNA]</scope>
    <source>
        <strain evidence="1 2">NIES-2135</strain>
    </source>
</reference>
<dbReference type="InterPro" id="IPR036412">
    <property type="entry name" value="HAD-like_sf"/>
</dbReference>
<dbReference type="NCBIfam" id="TIGR01509">
    <property type="entry name" value="HAD-SF-IA-v3"/>
    <property type="match status" value="1"/>
</dbReference>
<dbReference type="Proteomes" id="UP000217895">
    <property type="component" value="Chromosome"/>
</dbReference>
<dbReference type="SUPFAM" id="SSF56784">
    <property type="entry name" value="HAD-like"/>
    <property type="match status" value="1"/>
</dbReference>
<dbReference type="PRINTS" id="PR00413">
    <property type="entry name" value="HADHALOGNASE"/>
</dbReference>
<proteinExistence type="predicted"/>
<dbReference type="PANTHER" id="PTHR46191:SF2">
    <property type="entry name" value="HALOACID DEHALOGENASE-LIKE HYDROLASE DOMAIN-CONTAINING PROTEIN 3"/>
    <property type="match status" value="1"/>
</dbReference>
<sequence>MKRPQVVFFDAVGTLFGVRGSVGQVYREIARAHGVEVDAAKIDRAFYESFKASPPCTFPGVDVLEIPQLEQQWWNTIAQQTFDRAGVLHQFADFSEFFSDLYYHFETAKPWFIYPDTVPTLEKLRSLDIPLGVLSNFDSRLYKVLKALNLEDFFDSITISTEVGVAKPDPKIFAIALEKHDCQPENAWHIGDSQQEDYEAANAAGLRGILLNR</sequence>
<evidence type="ECO:0000313" key="2">
    <source>
        <dbReference type="Proteomes" id="UP000217895"/>
    </source>
</evidence>
<dbReference type="Gene3D" id="1.10.150.720">
    <property type="entry name" value="Haloacid dehalogenase-like hydrolase"/>
    <property type="match status" value="1"/>
</dbReference>
<evidence type="ECO:0000313" key="1">
    <source>
        <dbReference type="EMBL" id="BAY58181.1"/>
    </source>
</evidence>
<dbReference type="NCBIfam" id="TIGR02252">
    <property type="entry name" value="DREG-2"/>
    <property type="match status" value="1"/>
</dbReference>
<dbReference type="SFLD" id="SFLDG01129">
    <property type="entry name" value="C1.5:_HAD__Beta-PGM__Phosphata"/>
    <property type="match status" value="1"/>
</dbReference>
<dbReference type="EMBL" id="AP018203">
    <property type="protein sequence ID" value="BAY58181.1"/>
    <property type="molecule type" value="Genomic_DNA"/>
</dbReference>
<dbReference type="PANTHER" id="PTHR46191">
    <property type="match status" value="1"/>
</dbReference>
<dbReference type="InterPro" id="IPR051828">
    <property type="entry name" value="HAD-like_hydrolase_domain"/>
</dbReference>
<dbReference type="InterPro" id="IPR006439">
    <property type="entry name" value="HAD-SF_hydro_IA"/>
</dbReference>
<organism evidence="1 2">
    <name type="scientific">Leptolyngbya boryana NIES-2135</name>
    <dbReference type="NCBI Taxonomy" id="1973484"/>
    <lineage>
        <taxon>Bacteria</taxon>
        <taxon>Bacillati</taxon>
        <taxon>Cyanobacteriota</taxon>
        <taxon>Cyanophyceae</taxon>
        <taxon>Leptolyngbyales</taxon>
        <taxon>Leptolyngbyaceae</taxon>
        <taxon>Leptolyngbya group</taxon>
        <taxon>Leptolyngbya</taxon>
    </lineage>
</organism>
<dbReference type="Pfam" id="PF00702">
    <property type="entry name" value="Hydrolase"/>
    <property type="match status" value="1"/>
</dbReference>
<accession>A0A1Z4JN52</accession>
<keyword evidence="2" id="KW-1185">Reference proteome</keyword>
<keyword evidence="1" id="KW-0378">Hydrolase</keyword>
<gene>
    <name evidence="1" type="ORF">NIES2135_50540</name>
</gene>
<name>A0A1Z4JN52_LEPBY</name>
<dbReference type="InterPro" id="IPR011949">
    <property type="entry name" value="HAD-SF_hydro_IA_REG-2-like"/>
</dbReference>